<evidence type="ECO:0000256" key="7">
    <source>
        <dbReference type="SAM" id="Phobius"/>
    </source>
</evidence>
<dbReference type="PANTHER" id="PTHR43867:SF2">
    <property type="entry name" value="CELLULOSE SYNTHASE CATALYTIC SUBUNIT A [UDP-FORMING]"/>
    <property type="match status" value="1"/>
</dbReference>
<organism evidence="9 10">
    <name type="scientific">Phytohabitans rumicis</name>
    <dbReference type="NCBI Taxonomy" id="1076125"/>
    <lineage>
        <taxon>Bacteria</taxon>
        <taxon>Bacillati</taxon>
        <taxon>Actinomycetota</taxon>
        <taxon>Actinomycetes</taxon>
        <taxon>Micromonosporales</taxon>
        <taxon>Micromonosporaceae</taxon>
    </lineage>
</organism>
<name>A0A6V8L3C1_9ACTN</name>
<dbReference type="SUPFAM" id="SSF53448">
    <property type="entry name" value="Nucleotide-diphospho-sugar transferases"/>
    <property type="match status" value="1"/>
</dbReference>
<evidence type="ECO:0000256" key="2">
    <source>
        <dbReference type="ARBA" id="ARBA00022676"/>
    </source>
</evidence>
<dbReference type="InterPro" id="IPR001173">
    <property type="entry name" value="Glyco_trans_2-like"/>
</dbReference>
<feature type="domain" description="Glycosyltransferase 2-like" evidence="8">
    <location>
        <begin position="172"/>
        <end position="381"/>
    </location>
</feature>
<dbReference type="GO" id="GO:0005886">
    <property type="term" value="C:plasma membrane"/>
    <property type="evidence" value="ECO:0007669"/>
    <property type="project" value="TreeGrafter"/>
</dbReference>
<dbReference type="CDD" id="cd06421">
    <property type="entry name" value="CESA_CelA_like"/>
    <property type="match status" value="1"/>
</dbReference>
<keyword evidence="5 7" id="KW-1133">Transmembrane helix</keyword>
<dbReference type="PANTHER" id="PTHR43867">
    <property type="entry name" value="CELLULOSE SYNTHASE CATALYTIC SUBUNIT A [UDP-FORMING]"/>
    <property type="match status" value="1"/>
</dbReference>
<keyword evidence="10" id="KW-1185">Reference proteome</keyword>
<reference evidence="9 10" key="2">
    <citation type="submission" date="2020-03" db="EMBL/GenBank/DDBJ databases">
        <authorList>
            <person name="Ichikawa N."/>
            <person name="Kimura A."/>
            <person name="Kitahashi Y."/>
            <person name="Uohara A."/>
        </authorList>
    </citation>
    <scope>NUCLEOTIDE SEQUENCE [LARGE SCALE GENOMIC DNA]</scope>
    <source>
        <strain evidence="9 10">NBRC 108638</strain>
    </source>
</reference>
<comment type="subcellular location">
    <subcellularLocation>
        <location evidence="1">Membrane</location>
        <topology evidence="1">Multi-pass membrane protein</topology>
    </subcellularLocation>
</comment>
<feature type="transmembrane region" description="Helical" evidence="7">
    <location>
        <begin position="478"/>
        <end position="498"/>
    </location>
</feature>
<evidence type="ECO:0000256" key="6">
    <source>
        <dbReference type="ARBA" id="ARBA00023136"/>
    </source>
</evidence>
<dbReference type="Pfam" id="PF13632">
    <property type="entry name" value="Glyco_trans_2_3"/>
    <property type="match status" value="1"/>
</dbReference>
<feature type="transmembrane region" description="Helical" evidence="7">
    <location>
        <begin position="55"/>
        <end position="76"/>
    </location>
</feature>
<evidence type="ECO:0000256" key="4">
    <source>
        <dbReference type="ARBA" id="ARBA00022692"/>
    </source>
</evidence>
<proteinExistence type="predicted"/>
<feature type="transmembrane region" description="Helical" evidence="7">
    <location>
        <begin position="354"/>
        <end position="371"/>
    </location>
</feature>
<dbReference type="Proteomes" id="UP000482960">
    <property type="component" value="Unassembled WGS sequence"/>
</dbReference>
<gene>
    <name evidence="9" type="ORF">Prum_008470</name>
</gene>
<dbReference type="AlphaFoldDB" id="A0A6V8L3C1"/>
<accession>A0A6V8L3C1</accession>
<evidence type="ECO:0000256" key="5">
    <source>
        <dbReference type="ARBA" id="ARBA00022989"/>
    </source>
</evidence>
<dbReference type="InterPro" id="IPR029044">
    <property type="entry name" value="Nucleotide-diphossugar_trans"/>
</dbReference>
<dbReference type="EMBL" id="BLPG01000001">
    <property type="protein sequence ID" value="GFJ87205.1"/>
    <property type="molecule type" value="Genomic_DNA"/>
</dbReference>
<evidence type="ECO:0000256" key="3">
    <source>
        <dbReference type="ARBA" id="ARBA00022679"/>
    </source>
</evidence>
<dbReference type="InterPro" id="IPR050321">
    <property type="entry name" value="Glycosyltr_2/OpgH_subfam"/>
</dbReference>
<dbReference type="Gene3D" id="3.90.550.10">
    <property type="entry name" value="Spore Coat Polysaccharide Biosynthesis Protein SpsA, Chain A"/>
    <property type="match status" value="1"/>
</dbReference>
<comment type="caution">
    <text evidence="9">The sequence shown here is derived from an EMBL/GenBank/DDBJ whole genome shotgun (WGS) entry which is preliminary data.</text>
</comment>
<feature type="transmembrane region" description="Helical" evidence="7">
    <location>
        <begin position="450"/>
        <end position="472"/>
    </location>
</feature>
<reference evidence="9 10" key="1">
    <citation type="submission" date="2020-03" db="EMBL/GenBank/DDBJ databases">
        <title>Whole genome shotgun sequence of Phytohabitans rumicis NBRC 108638.</title>
        <authorList>
            <person name="Komaki H."/>
            <person name="Tamura T."/>
        </authorList>
    </citation>
    <scope>NUCLEOTIDE SEQUENCE [LARGE SCALE GENOMIC DNA]</scope>
    <source>
        <strain evidence="9 10">NBRC 108638</strain>
    </source>
</reference>
<feature type="transmembrane region" description="Helical" evidence="7">
    <location>
        <begin position="24"/>
        <end position="43"/>
    </location>
</feature>
<sequence>MTAMATAESEASYRVEYERLPEPWWMPWLFWAWVAIAVPYVPWRIYATNWANWSGPLLLASELFAIMLAALFLGTAQQIHMPIHRPTNLTRWVVDCLIPTHLEPPDVIECTVIAALKVHGIREVIVLANFERPEVRAVCERLRVRYLPRGSNEHAKAGNLNTGLAYSDAPFLLHLDADYIVRPEILQRVMGWFDDPTVAFVQGPQTYYNHESFVFRTFRHIRAGWSEQTMFYQVIQPSKNRWNAACFVGSCAVMRRAALDSIGGFATGTVTEDIHTSLRIHAKGWSSVYTNEPVAYGMEAPSFKEFYTQRRRWAAGAATIGFRSPDSPLRIPGLTLMQRINYFNSIITHAQGPLRAAFTFAPMLCLLTFAVPIHINVAWFIVVSLGFSAYSAALGWIYSRGAMHFIHNEAYLYANHPGMTMGMAGLFKVRREFVSSRKTGKRTERTWVRWYLWLLATAMLVTGSYGLALILAGNRSTAVLLATVFIAMNEFFLLWFLIPLIRYEHRGRHAPPPEYHTLTGEDRYRYVMRFYDGRYVMPSGIMVDRPVKTSRIRPGRRPGWVQTRVFTYEPGKPGSLEPETATAT</sequence>
<feature type="transmembrane region" description="Helical" evidence="7">
    <location>
        <begin position="410"/>
        <end position="429"/>
    </location>
</feature>
<evidence type="ECO:0000313" key="10">
    <source>
        <dbReference type="Proteomes" id="UP000482960"/>
    </source>
</evidence>
<keyword evidence="6 7" id="KW-0472">Membrane</keyword>
<keyword evidence="3" id="KW-0808">Transferase</keyword>
<keyword evidence="2" id="KW-0328">Glycosyltransferase</keyword>
<evidence type="ECO:0000259" key="8">
    <source>
        <dbReference type="Pfam" id="PF13632"/>
    </source>
</evidence>
<dbReference type="RefSeq" id="WP_173074067.1">
    <property type="nucleotide sequence ID" value="NZ_BAABJB010000016.1"/>
</dbReference>
<feature type="transmembrane region" description="Helical" evidence="7">
    <location>
        <begin position="378"/>
        <end position="398"/>
    </location>
</feature>
<keyword evidence="4 7" id="KW-0812">Transmembrane</keyword>
<evidence type="ECO:0000313" key="9">
    <source>
        <dbReference type="EMBL" id="GFJ87205.1"/>
    </source>
</evidence>
<protein>
    <recommendedName>
        <fullName evidence="8">Glycosyltransferase 2-like domain-containing protein</fullName>
    </recommendedName>
</protein>
<evidence type="ECO:0000256" key="1">
    <source>
        <dbReference type="ARBA" id="ARBA00004141"/>
    </source>
</evidence>
<dbReference type="GO" id="GO:0016758">
    <property type="term" value="F:hexosyltransferase activity"/>
    <property type="evidence" value="ECO:0007669"/>
    <property type="project" value="TreeGrafter"/>
</dbReference>